<keyword evidence="1 7" id="KW-0489">Methyltransferase</keyword>
<protein>
    <submittedName>
        <fullName evidence="7">Methyltransferase</fullName>
    </submittedName>
</protein>
<dbReference type="PIRSF" id="PIRSF005739">
    <property type="entry name" value="O-mtase"/>
    <property type="match status" value="1"/>
</dbReference>
<dbReference type="InterPro" id="IPR029063">
    <property type="entry name" value="SAM-dependent_MTases_sf"/>
</dbReference>
<accession>A0ABV0CL75</accession>
<dbReference type="InterPro" id="IPR001077">
    <property type="entry name" value="COMT_C"/>
</dbReference>
<dbReference type="GO" id="GO:0008168">
    <property type="term" value="F:methyltransferase activity"/>
    <property type="evidence" value="ECO:0007669"/>
    <property type="project" value="UniProtKB-KW"/>
</dbReference>
<dbReference type="Pfam" id="PF00891">
    <property type="entry name" value="Methyltransf_2"/>
    <property type="match status" value="1"/>
</dbReference>
<feature type="compositionally biased region" description="Polar residues" evidence="4">
    <location>
        <begin position="10"/>
        <end position="21"/>
    </location>
</feature>
<evidence type="ECO:0000256" key="2">
    <source>
        <dbReference type="ARBA" id="ARBA00022679"/>
    </source>
</evidence>
<dbReference type="InterPro" id="IPR012967">
    <property type="entry name" value="COMT_dimerisation"/>
</dbReference>
<proteinExistence type="predicted"/>
<evidence type="ECO:0000256" key="4">
    <source>
        <dbReference type="SAM" id="MobiDB-lite"/>
    </source>
</evidence>
<evidence type="ECO:0000313" key="7">
    <source>
        <dbReference type="EMBL" id="MEN7431578.1"/>
    </source>
</evidence>
<evidence type="ECO:0000259" key="6">
    <source>
        <dbReference type="Pfam" id="PF08100"/>
    </source>
</evidence>
<keyword evidence="2" id="KW-0808">Transferase</keyword>
<evidence type="ECO:0000256" key="3">
    <source>
        <dbReference type="ARBA" id="ARBA00022691"/>
    </source>
</evidence>
<dbReference type="InterPro" id="IPR036388">
    <property type="entry name" value="WH-like_DNA-bd_sf"/>
</dbReference>
<feature type="region of interest" description="Disordered" evidence="4">
    <location>
        <begin position="1"/>
        <end position="21"/>
    </location>
</feature>
<dbReference type="InterPro" id="IPR016461">
    <property type="entry name" value="COMT-like"/>
</dbReference>
<dbReference type="EMBL" id="JAYFSJ010000008">
    <property type="protein sequence ID" value="MEN7431578.1"/>
    <property type="molecule type" value="Genomic_DNA"/>
</dbReference>
<feature type="domain" description="O-methyltransferase dimerisation" evidence="6">
    <location>
        <begin position="32"/>
        <end position="105"/>
    </location>
</feature>
<dbReference type="Proteomes" id="UP001405405">
    <property type="component" value="Unassembled WGS sequence"/>
</dbReference>
<evidence type="ECO:0000259" key="5">
    <source>
        <dbReference type="Pfam" id="PF00891"/>
    </source>
</evidence>
<sequence>MPHAIVVPTPSANTAATPNKDSVQVQKTMRRLVTGAWLSQAIVVAAELGLADLLADEERSIDELASACGAQADALYRLLQALGCVDLFHETEGRGFCNTPLSETLRSDIPGSLRSLVRQMGIDPIWRAWGHMLYSVQTGQSAFHHITGQTLFGYIGDHPEAAEIVDSAMLSLSEQEAPALVRAYDFSASRLIVDVGGGRGQLLAEILAAAPSARGILQELPHAAESARHLFAARGLAARAEVVTSDALETVVPGADLYIMKHIVHDWDDAHAQRFLSNCAAAMRPDSKLLLAEMILAPPNEPHFSKLLDLHMLVNYPGGRERTLDDFHRLHRSAGLRPTRVLPTESLLSLIESVRR</sequence>
<gene>
    <name evidence="7" type="ORF">VA599_12515</name>
</gene>
<dbReference type="SUPFAM" id="SSF53335">
    <property type="entry name" value="S-adenosyl-L-methionine-dependent methyltransferases"/>
    <property type="match status" value="1"/>
</dbReference>
<dbReference type="RefSeq" id="WP_346788827.1">
    <property type="nucleotide sequence ID" value="NZ_JAYFSJ010000008.1"/>
</dbReference>
<comment type="caution">
    <text evidence="7">The sequence shown here is derived from an EMBL/GenBank/DDBJ whole genome shotgun (WGS) entry which is preliminary data.</text>
</comment>
<feature type="domain" description="O-methyltransferase C-terminal" evidence="5">
    <location>
        <begin position="129"/>
        <end position="336"/>
    </location>
</feature>
<dbReference type="CDD" id="cd02440">
    <property type="entry name" value="AdoMet_MTases"/>
    <property type="match status" value="1"/>
</dbReference>
<keyword evidence="3" id="KW-0949">S-adenosyl-L-methionine</keyword>
<organism evidence="7 8">
    <name type="scientific">Chromobacterium indicum</name>
    <dbReference type="NCBI Taxonomy" id="3110228"/>
    <lineage>
        <taxon>Bacteria</taxon>
        <taxon>Pseudomonadati</taxon>
        <taxon>Pseudomonadota</taxon>
        <taxon>Betaproteobacteria</taxon>
        <taxon>Neisseriales</taxon>
        <taxon>Chromobacteriaceae</taxon>
        <taxon>Chromobacterium</taxon>
    </lineage>
</organism>
<dbReference type="PANTHER" id="PTHR43712:SF2">
    <property type="entry name" value="O-METHYLTRANSFERASE CICE"/>
    <property type="match status" value="1"/>
</dbReference>
<evidence type="ECO:0000313" key="8">
    <source>
        <dbReference type="Proteomes" id="UP001405405"/>
    </source>
</evidence>
<dbReference type="Gene3D" id="1.10.10.10">
    <property type="entry name" value="Winged helix-like DNA-binding domain superfamily/Winged helix DNA-binding domain"/>
    <property type="match status" value="1"/>
</dbReference>
<evidence type="ECO:0000256" key="1">
    <source>
        <dbReference type="ARBA" id="ARBA00022603"/>
    </source>
</evidence>
<reference evidence="7 8" key="1">
    <citation type="submission" date="2023-12" db="EMBL/GenBank/DDBJ databases">
        <title>Chromobacterium sp. strain TRC.1.1.SA producing antimicrobial pigment.</title>
        <authorList>
            <person name="Verma N."/>
            <person name="Choksket S."/>
            <person name="Pinnaka A.K."/>
            <person name="Korpole S."/>
        </authorList>
    </citation>
    <scope>NUCLEOTIDE SEQUENCE [LARGE SCALE GENOMIC DNA]</scope>
    <source>
        <strain evidence="7 8">TRC1.1.SA</strain>
    </source>
</reference>
<dbReference type="InterPro" id="IPR036390">
    <property type="entry name" value="WH_DNA-bd_sf"/>
</dbReference>
<dbReference type="GO" id="GO:0032259">
    <property type="term" value="P:methylation"/>
    <property type="evidence" value="ECO:0007669"/>
    <property type="project" value="UniProtKB-KW"/>
</dbReference>
<dbReference type="PANTHER" id="PTHR43712">
    <property type="entry name" value="PUTATIVE (AFU_ORTHOLOGUE AFUA_4G14580)-RELATED"/>
    <property type="match status" value="1"/>
</dbReference>
<keyword evidence="8" id="KW-1185">Reference proteome</keyword>
<name>A0ABV0CL75_9NEIS</name>
<dbReference type="SUPFAM" id="SSF46785">
    <property type="entry name" value="Winged helix' DNA-binding domain"/>
    <property type="match status" value="1"/>
</dbReference>
<dbReference type="Pfam" id="PF08100">
    <property type="entry name" value="Dimerisation"/>
    <property type="match status" value="1"/>
</dbReference>
<dbReference type="Gene3D" id="3.40.50.150">
    <property type="entry name" value="Vaccinia Virus protein VP39"/>
    <property type="match status" value="1"/>
</dbReference>
<dbReference type="PROSITE" id="PS51683">
    <property type="entry name" value="SAM_OMT_II"/>
    <property type="match status" value="1"/>
</dbReference>